<dbReference type="InterPro" id="IPR051575">
    <property type="entry name" value="Myb-like_DNA-bd"/>
</dbReference>
<keyword evidence="4" id="KW-0539">Nucleus</keyword>
<feature type="domain" description="HTH myb-type" evidence="7">
    <location>
        <begin position="121"/>
        <end position="171"/>
    </location>
</feature>
<dbReference type="SMART" id="SM00717">
    <property type="entry name" value="SANT"/>
    <property type="match status" value="3"/>
</dbReference>
<dbReference type="CDD" id="cd00167">
    <property type="entry name" value="SANT"/>
    <property type="match status" value="3"/>
</dbReference>
<dbReference type="Pfam" id="PF00249">
    <property type="entry name" value="Myb_DNA-binding"/>
    <property type="match status" value="1"/>
</dbReference>
<reference evidence="8 9" key="1">
    <citation type="submission" date="2024-01" db="EMBL/GenBank/DDBJ databases">
        <title>A draft genome for the cacao thread blight pathogen Marasmiellus scandens.</title>
        <authorList>
            <person name="Baruah I.K."/>
            <person name="Leung J."/>
            <person name="Bukari Y."/>
            <person name="Amoako-Attah I."/>
            <person name="Meinhardt L.W."/>
            <person name="Bailey B.A."/>
            <person name="Cohen S.P."/>
        </authorList>
    </citation>
    <scope>NUCLEOTIDE SEQUENCE [LARGE SCALE GENOMIC DNA]</scope>
    <source>
        <strain evidence="8 9">GH-19</strain>
    </source>
</reference>
<evidence type="ECO:0000313" key="9">
    <source>
        <dbReference type="Proteomes" id="UP001498398"/>
    </source>
</evidence>
<feature type="domain" description="HTH myb-type" evidence="7">
    <location>
        <begin position="64"/>
        <end position="119"/>
    </location>
</feature>
<dbReference type="InterPro" id="IPR009057">
    <property type="entry name" value="Homeodomain-like_sf"/>
</dbReference>
<proteinExistence type="predicted"/>
<dbReference type="EMBL" id="JBANRG010000001">
    <property type="protein sequence ID" value="KAK7472113.1"/>
    <property type="molecule type" value="Genomic_DNA"/>
</dbReference>
<dbReference type="InterPro" id="IPR017930">
    <property type="entry name" value="Myb_dom"/>
</dbReference>
<evidence type="ECO:0000256" key="1">
    <source>
        <dbReference type="ARBA" id="ARBA00023015"/>
    </source>
</evidence>
<evidence type="ECO:0000256" key="4">
    <source>
        <dbReference type="ARBA" id="ARBA00023242"/>
    </source>
</evidence>
<feature type="region of interest" description="Disordered" evidence="5">
    <location>
        <begin position="172"/>
        <end position="246"/>
    </location>
</feature>
<dbReference type="PROSITE" id="PS50090">
    <property type="entry name" value="MYB_LIKE"/>
    <property type="match status" value="3"/>
</dbReference>
<protein>
    <submittedName>
        <fullName evidence="8">Uncharacterized protein</fullName>
    </submittedName>
</protein>
<evidence type="ECO:0000256" key="2">
    <source>
        <dbReference type="ARBA" id="ARBA00023125"/>
    </source>
</evidence>
<dbReference type="SUPFAM" id="SSF46689">
    <property type="entry name" value="Homeodomain-like"/>
    <property type="match status" value="2"/>
</dbReference>
<dbReference type="InterPro" id="IPR001005">
    <property type="entry name" value="SANT/Myb"/>
</dbReference>
<feature type="domain" description="HTH myb-type" evidence="7">
    <location>
        <begin position="5"/>
        <end position="63"/>
    </location>
</feature>
<dbReference type="PANTHER" id="PTHR46621">
    <property type="entry name" value="SNRNA-ACTIVATING PROTEIN COMPLEX SUBUNIT 4"/>
    <property type="match status" value="1"/>
</dbReference>
<accession>A0ABR1K8Y5</accession>
<feature type="compositionally biased region" description="Acidic residues" evidence="5">
    <location>
        <begin position="187"/>
        <end position="202"/>
    </location>
</feature>
<dbReference type="Pfam" id="PF13921">
    <property type="entry name" value="Myb_DNA-bind_6"/>
    <property type="match status" value="1"/>
</dbReference>
<feature type="domain" description="Myb-like" evidence="6">
    <location>
        <begin position="64"/>
        <end position="115"/>
    </location>
</feature>
<dbReference type="PANTHER" id="PTHR46621:SF1">
    <property type="entry name" value="SNRNA-ACTIVATING PROTEIN COMPLEX SUBUNIT 4"/>
    <property type="match status" value="1"/>
</dbReference>
<dbReference type="Proteomes" id="UP001498398">
    <property type="component" value="Unassembled WGS sequence"/>
</dbReference>
<evidence type="ECO:0000313" key="8">
    <source>
        <dbReference type="EMBL" id="KAK7472113.1"/>
    </source>
</evidence>
<feature type="compositionally biased region" description="Basic and acidic residues" evidence="5">
    <location>
        <begin position="177"/>
        <end position="186"/>
    </location>
</feature>
<gene>
    <name evidence="8" type="ORF">VKT23_000233</name>
</gene>
<evidence type="ECO:0000256" key="3">
    <source>
        <dbReference type="ARBA" id="ARBA00023163"/>
    </source>
</evidence>
<feature type="compositionally biased region" description="Polar residues" evidence="5">
    <location>
        <begin position="231"/>
        <end position="243"/>
    </location>
</feature>
<evidence type="ECO:0000259" key="7">
    <source>
        <dbReference type="PROSITE" id="PS51294"/>
    </source>
</evidence>
<name>A0ABR1K8Y5_9AGAR</name>
<dbReference type="Gene3D" id="1.10.10.60">
    <property type="entry name" value="Homeodomain-like"/>
    <property type="match status" value="3"/>
</dbReference>
<keyword evidence="2" id="KW-0238">DNA-binding</keyword>
<keyword evidence="9" id="KW-1185">Reference proteome</keyword>
<evidence type="ECO:0000256" key="5">
    <source>
        <dbReference type="SAM" id="MobiDB-lite"/>
    </source>
</evidence>
<sequence length="267" mass="29852">MAPNQPSRKRRVWTGDEDLLLLEAIKKVDGDPALTQPTHWTSIAALVPGRTNKDCRKHWLTTMAQGVIKGGWSAEEDARLVEAVKKFGTNQWVKVAEEVGSRQSNQCSRRWKDALDPDIDRSAWTEEDNERLLTLVSEHGRVWSYIANNHFPGRTGLACKNQFVALGKRGSITEQSDTARTDHDAMDLDDEESDGSDGESEGYADPLPESSRAAYKVEGSQSPNPDRKSLQRPSLQRTNSPTVSYDDLKNFLAEDTLSHAVYRLVNT</sequence>
<evidence type="ECO:0000259" key="6">
    <source>
        <dbReference type="PROSITE" id="PS50090"/>
    </source>
</evidence>
<organism evidence="8 9">
    <name type="scientific">Marasmiellus scandens</name>
    <dbReference type="NCBI Taxonomy" id="2682957"/>
    <lineage>
        <taxon>Eukaryota</taxon>
        <taxon>Fungi</taxon>
        <taxon>Dikarya</taxon>
        <taxon>Basidiomycota</taxon>
        <taxon>Agaricomycotina</taxon>
        <taxon>Agaricomycetes</taxon>
        <taxon>Agaricomycetidae</taxon>
        <taxon>Agaricales</taxon>
        <taxon>Marasmiineae</taxon>
        <taxon>Omphalotaceae</taxon>
        <taxon>Marasmiellus</taxon>
    </lineage>
</organism>
<feature type="domain" description="Myb-like" evidence="6">
    <location>
        <begin position="116"/>
        <end position="163"/>
    </location>
</feature>
<dbReference type="PROSITE" id="PS51294">
    <property type="entry name" value="HTH_MYB"/>
    <property type="match status" value="3"/>
</dbReference>
<feature type="domain" description="Myb-like" evidence="6">
    <location>
        <begin position="5"/>
        <end position="63"/>
    </location>
</feature>
<keyword evidence="3" id="KW-0804">Transcription</keyword>
<keyword evidence="1" id="KW-0805">Transcription regulation</keyword>
<comment type="caution">
    <text evidence="8">The sequence shown here is derived from an EMBL/GenBank/DDBJ whole genome shotgun (WGS) entry which is preliminary data.</text>
</comment>